<reference evidence="1 2" key="1">
    <citation type="journal article" date="2019" name="Sci. Rep.">
        <title>Orb-weaving spider Araneus ventricosus genome elucidates the spidroin gene catalogue.</title>
        <authorList>
            <person name="Kono N."/>
            <person name="Nakamura H."/>
            <person name="Ohtoshi R."/>
            <person name="Moran D.A.P."/>
            <person name="Shinohara A."/>
            <person name="Yoshida Y."/>
            <person name="Fujiwara M."/>
            <person name="Mori M."/>
            <person name="Tomita M."/>
            <person name="Arakawa K."/>
        </authorList>
    </citation>
    <scope>NUCLEOTIDE SEQUENCE [LARGE SCALE GENOMIC DNA]</scope>
</reference>
<keyword evidence="2" id="KW-1185">Reference proteome</keyword>
<protein>
    <submittedName>
        <fullName evidence="1">Uncharacterized protein</fullName>
    </submittedName>
</protein>
<proteinExistence type="predicted"/>
<organism evidence="1 2">
    <name type="scientific">Araneus ventricosus</name>
    <name type="common">Orbweaver spider</name>
    <name type="synonym">Epeira ventricosa</name>
    <dbReference type="NCBI Taxonomy" id="182803"/>
    <lineage>
        <taxon>Eukaryota</taxon>
        <taxon>Metazoa</taxon>
        <taxon>Ecdysozoa</taxon>
        <taxon>Arthropoda</taxon>
        <taxon>Chelicerata</taxon>
        <taxon>Arachnida</taxon>
        <taxon>Araneae</taxon>
        <taxon>Araneomorphae</taxon>
        <taxon>Entelegynae</taxon>
        <taxon>Araneoidea</taxon>
        <taxon>Araneidae</taxon>
        <taxon>Araneus</taxon>
    </lineage>
</organism>
<dbReference type="Gene3D" id="3.30.420.10">
    <property type="entry name" value="Ribonuclease H-like superfamily/Ribonuclease H"/>
    <property type="match status" value="1"/>
</dbReference>
<dbReference type="InterPro" id="IPR012337">
    <property type="entry name" value="RNaseH-like_sf"/>
</dbReference>
<evidence type="ECO:0000313" key="2">
    <source>
        <dbReference type="Proteomes" id="UP000499080"/>
    </source>
</evidence>
<dbReference type="SUPFAM" id="SSF53098">
    <property type="entry name" value="Ribonuclease H-like"/>
    <property type="match status" value="1"/>
</dbReference>
<dbReference type="GO" id="GO:0003676">
    <property type="term" value="F:nucleic acid binding"/>
    <property type="evidence" value="ECO:0007669"/>
    <property type="project" value="InterPro"/>
</dbReference>
<dbReference type="OrthoDB" id="6514649at2759"/>
<dbReference type="AlphaFoldDB" id="A0A4Y2FNL7"/>
<dbReference type="Proteomes" id="UP000499080">
    <property type="component" value="Unassembled WGS sequence"/>
</dbReference>
<comment type="caution">
    <text evidence="1">The sequence shown here is derived from an EMBL/GenBank/DDBJ whole genome shotgun (WGS) entry which is preliminary data.</text>
</comment>
<name>A0A4Y2FNL7_ARAVE</name>
<gene>
    <name evidence="1" type="ORF">AVEN_81594_1</name>
</gene>
<evidence type="ECO:0000313" key="1">
    <source>
        <dbReference type="EMBL" id="GBM42773.1"/>
    </source>
</evidence>
<dbReference type="InterPro" id="IPR036397">
    <property type="entry name" value="RNaseH_sf"/>
</dbReference>
<dbReference type="EMBL" id="BGPR01001004">
    <property type="protein sequence ID" value="GBM42773.1"/>
    <property type="molecule type" value="Genomic_DNA"/>
</dbReference>
<accession>A0A4Y2FNL7</accession>
<sequence>MTADHHIFTDGSKVGNRIGSTFVHYANKQGITKSQHGLADHNTVYMAEVFAIHNAIDYILDHELYDVKIVSDSRSALMTAESLSDNREIYMANKERAKR</sequence>